<dbReference type="PRINTS" id="PR01607">
    <property type="entry name" value="APYRASEFAMLY"/>
</dbReference>
<dbReference type="GO" id="GO:0000166">
    <property type="term" value="F:nucleotide binding"/>
    <property type="evidence" value="ECO:0007669"/>
    <property type="project" value="UniProtKB-KW"/>
</dbReference>
<name>A0A926IGU8_9FIRM</name>
<evidence type="ECO:0000313" key="6">
    <source>
        <dbReference type="EMBL" id="MBC8584038.1"/>
    </source>
</evidence>
<dbReference type="AlphaFoldDB" id="A0A926IGU8"/>
<keyword evidence="2" id="KW-0378">Hydrolase</keyword>
<feature type="signal peptide" evidence="2">
    <location>
        <begin position="1"/>
        <end position="24"/>
    </location>
</feature>
<keyword evidence="3" id="KW-0472">Membrane</keyword>
<dbReference type="CDD" id="cd00845">
    <property type="entry name" value="MPP_UshA_N_like"/>
    <property type="match status" value="1"/>
</dbReference>
<feature type="chain" id="PRO_5038164428" evidence="2">
    <location>
        <begin position="25"/>
        <end position="582"/>
    </location>
</feature>
<dbReference type="SUPFAM" id="SSF56300">
    <property type="entry name" value="Metallo-dependent phosphatases"/>
    <property type="match status" value="1"/>
</dbReference>
<evidence type="ECO:0000256" key="3">
    <source>
        <dbReference type="SAM" id="Phobius"/>
    </source>
</evidence>
<dbReference type="Pfam" id="PF00149">
    <property type="entry name" value="Metallophos"/>
    <property type="match status" value="1"/>
</dbReference>
<dbReference type="Gene3D" id="3.60.21.10">
    <property type="match status" value="1"/>
</dbReference>
<dbReference type="EMBL" id="JACRTD010000001">
    <property type="protein sequence ID" value="MBC8584038.1"/>
    <property type="molecule type" value="Genomic_DNA"/>
</dbReference>
<dbReference type="PANTHER" id="PTHR11575">
    <property type="entry name" value="5'-NUCLEOTIDASE-RELATED"/>
    <property type="match status" value="1"/>
</dbReference>
<feature type="domain" description="Calcineurin-like phosphoesterase" evidence="4">
    <location>
        <begin position="30"/>
        <end position="244"/>
    </location>
</feature>
<keyword evidence="3" id="KW-1133">Transmembrane helix</keyword>
<keyword evidence="1 2" id="KW-0732">Signal</keyword>
<comment type="similarity">
    <text evidence="2">Belongs to the 5'-nucleotidase family.</text>
</comment>
<dbReference type="GO" id="GO:0016787">
    <property type="term" value="F:hydrolase activity"/>
    <property type="evidence" value="ECO:0007669"/>
    <property type="project" value="UniProtKB-KW"/>
</dbReference>
<accession>A0A926IGU8</accession>
<keyword evidence="7" id="KW-1185">Reference proteome</keyword>
<dbReference type="GO" id="GO:0009166">
    <property type="term" value="P:nucleotide catabolic process"/>
    <property type="evidence" value="ECO:0007669"/>
    <property type="project" value="InterPro"/>
</dbReference>
<comment type="caution">
    <text evidence="6">The sequence shown here is derived from an EMBL/GenBank/DDBJ whole genome shotgun (WGS) entry which is preliminary data.</text>
</comment>
<keyword evidence="3" id="KW-0812">Transmembrane</keyword>
<evidence type="ECO:0000259" key="4">
    <source>
        <dbReference type="Pfam" id="PF00149"/>
    </source>
</evidence>
<feature type="domain" description="5'-Nucleotidase C-terminal" evidence="5">
    <location>
        <begin position="319"/>
        <end position="473"/>
    </location>
</feature>
<protein>
    <submittedName>
        <fullName evidence="6">Bifunctional metallophosphatase/5'-nucleotidase</fullName>
    </submittedName>
</protein>
<dbReference type="Proteomes" id="UP000623678">
    <property type="component" value="Unassembled WGS sequence"/>
</dbReference>
<dbReference type="Pfam" id="PF02872">
    <property type="entry name" value="5_nucleotid_C"/>
    <property type="match status" value="1"/>
</dbReference>
<dbReference type="SUPFAM" id="SSF55816">
    <property type="entry name" value="5'-nucleotidase (syn. UDP-sugar hydrolase), C-terminal domain"/>
    <property type="match status" value="1"/>
</dbReference>
<dbReference type="InterPro" id="IPR004843">
    <property type="entry name" value="Calcineurin-like_PHP"/>
</dbReference>
<evidence type="ECO:0000256" key="2">
    <source>
        <dbReference type="RuleBase" id="RU362119"/>
    </source>
</evidence>
<sequence length="582" mass="63262">MKKIFSMFCALMIALSLLGIQVTAQDTTIKVFFTNDVHSRITEQMDDQGQLTQLGYARYATFIKENAKDAAGKLVLDAGDVFHGQPFANLEKGASVAQILKAIGYDAIAIGNHDFNYGENRLETLGIESGAPLLAANITKDGNLRYQASVVKEIGGVKVGIFGLTTPDTAVLVHPSLISGLDFGTKNSIIQTAEEMVEQLRGQGCDIILALTHLGTNASSGFTSIDLAKEVDGIDAIIDGHSHTRFENDYITENNTVIVSAGEYLKAAGMLSIEKQGNTYAISAQVFDAAELSQYAPDTQIEKTIEEINEKQIVTLDKVVGKSPFPLDGERANVRSMETNLTKVVSTAYKNYAGAEISLVNGGDIRASLPEGEITQWDIVNTLPFGNTIVVKSVKGKDIVSALNKGWNYGAGSYLHFDGMVVQYEPYEDENGKHNRVIEAYVNGEPLEEEREYQVAMSDYIAQGGDGYDMLAEAPLAAQFGSAEEALIEYFSQPGIQGKIERVSEEVRMTTEDAAGYAKAMVEARAKEEKNNVGFRVLACVIIAAGLIYGIWNRENGAVNTFFGKKKGQPGYKMFIKPKKPE</sequence>
<gene>
    <name evidence="6" type="ORF">H8705_00355</name>
</gene>
<dbReference type="Gene3D" id="3.90.780.10">
    <property type="entry name" value="5'-Nucleotidase, C-terminal domain"/>
    <property type="match status" value="1"/>
</dbReference>
<dbReference type="InterPro" id="IPR036907">
    <property type="entry name" value="5'-Nucleotdase_C_sf"/>
</dbReference>
<evidence type="ECO:0000313" key="7">
    <source>
        <dbReference type="Proteomes" id="UP000623678"/>
    </source>
</evidence>
<proteinExistence type="inferred from homology"/>
<evidence type="ECO:0000256" key="1">
    <source>
        <dbReference type="ARBA" id="ARBA00022729"/>
    </source>
</evidence>
<keyword evidence="2" id="KW-0547">Nucleotide-binding</keyword>
<feature type="transmembrane region" description="Helical" evidence="3">
    <location>
        <begin position="533"/>
        <end position="552"/>
    </location>
</feature>
<dbReference type="RefSeq" id="WP_262393895.1">
    <property type="nucleotide sequence ID" value="NZ_JACRTD010000001.1"/>
</dbReference>
<reference evidence="6" key="1">
    <citation type="submission" date="2020-08" db="EMBL/GenBank/DDBJ databases">
        <title>Genome public.</title>
        <authorList>
            <person name="Liu C."/>
            <person name="Sun Q."/>
        </authorList>
    </citation>
    <scope>NUCLEOTIDE SEQUENCE</scope>
    <source>
        <strain evidence="6">NSJ-64</strain>
    </source>
</reference>
<dbReference type="PANTHER" id="PTHR11575:SF24">
    <property type="entry name" value="5'-NUCLEOTIDASE"/>
    <property type="match status" value="1"/>
</dbReference>
<dbReference type="InterPro" id="IPR008334">
    <property type="entry name" value="5'-Nucleotdase_C"/>
</dbReference>
<dbReference type="InterPro" id="IPR029052">
    <property type="entry name" value="Metallo-depent_PP-like"/>
</dbReference>
<evidence type="ECO:0000259" key="5">
    <source>
        <dbReference type="Pfam" id="PF02872"/>
    </source>
</evidence>
<organism evidence="6 7">
    <name type="scientific">Youxingia wuxianensis</name>
    <dbReference type="NCBI Taxonomy" id="2763678"/>
    <lineage>
        <taxon>Bacteria</taxon>
        <taxon>Bacillati</taxon>
        <taxon>Bacillota</taxon>
        <taxon>Clostridia</taxon>
        <taxon>Eubacteriales</taxon>
        <taxon>Oscillospiraceae</taxon>
        <taxon>Youxingia</taxon>
    </lineage>
</organism>
<dbReference type="InterPro" id="IPR006179">
    <property type="entry name" value="5_nucleotidase/apyrase"/>
</dbReference>